<proteinExistence type="predicted"/>
<keyword evidence="3" id="KW-0732">Signal</keyword>
<evidence type="ECO:0000256" key="2">
    <source>
        <dbReference type="SAM" id="Phobius"/>
    </source>
</evidence>
<feature type="compositionally biased region" description="Pro residues" evidence="1">
    <location>
        <begin position="653"/>
        <end position="662"/>
    </location>
</feature>
<evidence type="ECO:0000313" key="4">
    <source>
        <dbReference type="EMBL" id="MFC4857161.1"/>
    </source>
</evidence>
<evidence type="ECO:0008006" key="6">
    <source>
        <dbReference type="Google" id="ProtNLM"/>
    </source>
</evidence>
<organism evidence="4 5">
    <name type="scientific">Actinophytocola glycyrrhizae</name>
    <dbReference type="NCBI Taxonomy" id="2044873"/>
    <lineage>
        <taxon>Bacteria</taxon>
        <taxon>Bacillati</taxon>
        <taxon>Actinomycetota</taxon>
        <taxon>Actinomycetes</taxon>
        <taxon>Pseudonocardiales</taxon>
        <taxon>Pseudonocardiaceae</taxon>
    </lineage>
</organism>
<reference evidence="5" key="1">
    <citation type="journal article" date="2019" name="Int. J. Syst. Evol. Microbiol.">
        <title>The Global Catalogue of Microorganisms (GCM) 10K type strain sequencing project: providing services to taxonomists for standard genome sequencing and annotation.</title>
        <authorList>
            <consortium name="The Broad Institute Genomics Platform"/>
            <consortium name="The Broad Institute Genome Sequencing Center for Infectious Disease"/>
            <person name="Wu L."/>
            <person name="Ma J."/>
        </authorList>
    </citation>
    <scope>NUCLEOTIDE SEQUENCE [LARGE SCALE GENOMIC DNA]</scope>
    <source>
        <strain evidence="5">ZS-22-S1</strain>
    </source>
</reference>
<protein>
    <recommendedName>
        <fullName evidence="6">DUF11 domain-containing protein</fullName>
    </recommendedName>
</protein>
<keyword evidence="5" id="KW-1185">Reference proteome</keyword>
<feature type="transmembrane region" description="Helical" evidence="2">
    <location>
        <begin position="682"/>
        <end position="703"/>
    </location>
</feature>
<evidence type="ECO:0000313" key="5">
    <source>
        <dbReference type="Proteomes" id="UP001595859"/>
    </source>
</evidence>
<feature type="chain" id="PRO_5046713596" description="DUF11 domain-containing protein" evidence="3">
    <location>
        <begin position="26"/>
        <end position="707"/>
    </location>
</feature>
<name>A0ABV9SC38_9PSEU</name>
<accession>A0ABV9SC38</accession>
<dbReference type="EMBL" id="JBHSIS010000017">
    <property type="protein sequence ID" value="MFC4857161.1"/>
    <property type="molecule type" value="Genomic_DNA"/>
</dbReference>
<evidence type="ECO:0000256" key="3">
    <source>
        <dbReference type="SAM" id="SignalP"/>
    </source>
</evidence>
<dbReference type="RefSeq" id="WP_378059147.1">
    <property type="nucleotide sequence ID" value="NZ_JBHSIS010000017.1"/>
</dbReference>
<keyword evidence="2" id="KW-0812">Transmembrane</keyword>
<evidence type="ECO:0000256" key="1">
    <source>
        <dbReference type="SAM" id="MobiDB-lite"/>
    </source>
</evidence>
<gene>
    <name evidence="4" type="ORF">ACFPCV_27010</name>
</gene>
<keyword evidence="2" id="KW-0472">Membrane</keyword>
<feature type="region of interest" description="Disordered" evidence="1">
    <location>
        <begin position="649"/>
        <end position="675"/>
    </location>
</feature>
<keyword evidence="2" id="KW-1133">Transmembrane helix</keyword>
<dbReference type="Proteomes" id="UP001595859">
    <property type="component" value="Unassembled WGS sequence"/>
</dbReference>
<comment type="caution">
    <text evidence="4">The sequence shown here is derived from an EMBL/GenBank/DDBJ whole genome shotgun (WGS) entry which is preliminary data.</text>
</comment>
<sequence>MPVRRSLVVLVVAVLVALVAPPVPAVPHAPEWTVAFDGEVTGDVAVAGNAVTRCPPGPGALACRDAETGAANGALNNDHSMVWTDTDDDPRTVTSSSARVDVPAGARIVHATLSWGGVLRAGSTGLCGRTATWPPGTPAAVRVAVGGREGVPVAAAAFTAEPSPPGADRWYSAHADVTDRLADTTGPVDLTVGDVRTGQGRDCAGGWSVTAVWSRADAARHRVTVHTGHERVAGSTAHVLLAPPGLRAAGGTTRLAVAALEGDRAIGGDTLRVNGSQQAGQDGPGNVFVSGADGAREPAHVNNMSVDVTTIELAAGVVRPGDTAVEIEATSGADHYLLYGLALSVPLPGIALHTSVDRPVTHEGEDVTQRSVVTNTGGVPLHDVVVASDLGCRRVVGPLAPGAHAELVCTGPGGRTLAASASATDAAGGTHAATATAATRVIRPALTVRVGTPKPVVLIGKPVTHRVTVTNSGDAPVSSVRLRGLGCDRVVATVLAPAATATADCTAPPALVPVTATAVDELGAPVTARARASYRIVRVGLALEIVVPEHPVAPGGTTTLTIRVRNTGDVAFTNVAVTGEPAACHRFLPRLEPGATAVHTCRVVVTGPATVTLTVTGVPDVSTAVVGPVPVSSTAEVRLAPEVAEAAAAPGTVRPPPAAVPEPEPEHELAQQGPLRSPVTPAVIAVLGVLVMTVSLGGLSTAARRLR</sequence>
<feature type="signal peptide" evidence="3">
    <location>
        <begin position="1"/>
        <end position="25"/>
    </location>
</feature>